<dbReference type="PhylomeDB" id="A0A0W0DSX0"/>
<proteinExistence type="predicted"/>
<comment type="caution">
    <text evidence="1">The sequence shown here is derived from an EMBL/GenBank/DDBJ whole genome shotgun (WGS) entry which is preliminary data.</text>
</comment>
<dbReference type="VEuPathDB" id="FungiDB:CAGL0C02871g"/>
<dbReference type="GO" id="GO:0032979">
    <property type="term" value="P:protein insertion into mitochondrial inner membrane from matrix"/>
    <property type="evidence" value="ECO:0007669"/>
    <property type="project" value="EnsemblFungi"/>
</dbReference>
<dbReference type="GO" id="GO:0005743">
    <property type="term" value="C:mitochondrial inner membrane"/>
    <property type="evidence" value="ECO:0007669"/>
    <property type="project" value="EnsemblFungi"/>
</dbReference>
<dbReference type="EMBL" id="LLZZ01000144">
    <property type="protein sequence ID" value="KTA99447.1"/>
    <property type="molecule type" value="Genomic_DNA"/>
</dbReference>
<dbReference type="VEuPathDB" id="FungiDB:GVI51_C02673"/>
<dbReference type="Proteomes" id="UP000054886">
    <property type="component" value="Unassembled WGS sequence"/>
</dbReference>
<dbReference type="AlphaFoldDB" id="A0A0W0DSX0"/>
<sequence>MQIAARNNLLWIATRHSSNTVQANRLFELYKNGKLQVVTSHTKIQDDFNSTRSLPMVEFPKNRIFTEVENDTKVGNWRKPITKYYRLGISLLKFYRDGIQNTYAVYRDSRRFLKGFGSQNYKDAIPSMLRIIESQELQLKRNVLTNNTNDLAFKRADLVEMMRRNEIYKLPNFFIICLVFEELTAVLCYFFPQVAPRNCMTPGGYFKISNKKIEQFKKLTREVITDSEQYLPPYALSNSQIYGIIKNSEMPISRGKLYLRNMFNIKDKLIQDLTIWYQYIYIDDWYLVTTLLKGKELRLDRSELVNCIYERKLYQKGENLNEMMLSKEGTDTLVRRLIDYWSYRFGNTIIIDGKLTFNEKWGITNLKSMLPENTLTIGR</sequence>
<dbReference type="VEuPathDB" id="FungiDB:GW608_C02739"/>
<accession>A0A0W0DSX0</accession>
<protein>
    <submittedName>
        <fullName evidence="1">Pentamidine resistance factor, mitochondrial</fullName>
    </submittedName>
</protein>
<dbReference type="OMA" id="EKWGVNN"/>
<evidence type="ECO:0000313" key="1">
    <source>
        <dbReference type="EMBL" id="KTA99447.1"/>
    </source>
</evidence>
<dbReference type="VEuPathDB" id="FungiDB:B1J91_C02871g"/>
<name>A0A0W0DSX0_CANGB</name>
<gene>
    <name evidence="1" type="ORF">AO440_000517</name>
</gene>
<organism evidence="1 2">
    <name type="scientific">Candida glabrata</name>
    <name type="common">Yeast</name>
    <name type="synonym">Torulopsis glabrata</name>
    <dbReference type="NCBI Taxonomy" id="5478"/>
    <lineage>
        <taxon>Eukaryota</taxon>
        <taxon>Fungi</taxon>
        <taxon>Dikarya</taxon>
        <taxon>Ascomycota</taxon>
        <taxon>Saccharomycotina</taxon>
        <taxon>Saccharomycetes</taxon>
        <taxon>Saccharomycetales</taxon>
        <taxon>Saccharomycetaceae</taxon>
        <taxon>Nakaseomyces</taxon>
    </lineage>
</organism>
<evidence type="ECO:0000313" key="2">
    <source>
        <dbReference type="Proteomes" id="UP000054886"/>
    </source>
</evidence>
<dbReference type="VEuPathDB" id="FungiDB:GWK60_C02497"/>
<reference evidence="1 2" key="1">
    <citation type="submission" date="2015-10" db="EMBL/GenBank/DDBJ databases">
        <title>Draft genomes sequences of Candida glabrata isolates 1A, 1B, 2A, 2B, 3A and 3B.</title>
        <authorList>
            <person name="Haavelsrud O.E."/>
            <person name="Gaustad P."/>
        </authorList>
    </citation>
    <scope>NUCLEOTIDE SEQUENCE [LARGE SCALE GENOMIC DNA]</scope>
    <source>
        <strain evidence="1">910700640</strain>
    </source>
</reference>